<gene>
    <name evidence="1" type="ORF">FCG67_23580</name>
</gene>
<organism evidence="1 2">
    <name type="scientific">Rhodococcus oryzae</name>
    <dbReference type="NCBI Taxonomy" id="2571143"/>
    <lineage>
        <taxon>Bacteria</taxon>
        <taxon>Bacillati</taxon>
        <taxon>Actinomycetota</taxon>
        <taxon>Actinomycetes</taxon>
        <taxon>Mycobacteriales</taxon>
        <taxon>Nocardiaceae</taxon>
        <taxon>Rhodococcus</taxon>
    </lineage>
</organism>
<proteinExistence type="predicted"/>
<keyword evidence="1" id="KW-0067">ATP-binding</keyword>
<evidence type="ECO:0000313" key="2">
    <source>
        <dbReference type="Proteomes" id="UP000305109"/>
    </source>
</evidence>
<dbReference type="Gene3D" id="3.30.565.10">
    <property type="entry name" value="Histidine kinase-like ATPase, C-terminal domain"/>
    <property type="match status" value="1"/>
</dbReference>
<comment type="caution">
    <text evidence="1">The sequence shown here is derived from an EMBL/GenBank/DDBJ whole genome shotgun (WGS) entry which is preliminary data.</text>
</comment>
<keyword evidence="1" id="KW-0547">Nucleotide-binding</keyword>
<accession>A0ABY2RDQ5</accession>
<dbReference type="NCBIfam" id="NF047352">
    <property type="entry name" value="P_loop_sacsin"/>
    <property type="match status" value="1"/>
</dbReference>
<reference evidence="1 2" key="1">
    <citation type="submission" date="2019-04" db="EMBL/GenBank/DDBJ databases">
        <title>Rhodococcus oryzae sp. nov., a novel actinomycete isolated from rhizosphere soil of rice (Oryza sativa L.).</title>
        <authorList>
            <person name="Li C."/>
        </authorList>
    </citation>
    <scope>NUCLEOTIDE SEQUENCE [LARGE SCALE GENOMIC DNA]</scope>
    <source>
        <strain evidence="1 2">NEAU-CX67</strain>
    </source>
</reference>
<dbReference type="SUPFAM" id="SSF55874">
    <property type="entry name" value="ATPase domain of HSP90 chaperone/DNA topoisomerase II/histidine kinase"/>
    <property type="match status" value="1"/>
</dbReference>
<protein>
    <submittedName>
        <fullName evidence="1">ATP-binding protein</fullName>
    </submittedName>
</protein>
<dbReference type="InterPro" id="IPR036890">
    <property type="entry name" value="HATPase_C_sf"/>
</dbReference>
<name>A0ABY2RDQ5_9NOCA</name>
<dbReference type="Proteomes" id="UP000305109">
    <property type="component" value="Unassembled WGS sequence"/>
</dbReference>
<sequence>MTVADPFGADALRESTLLAWRSSPTRLREDAATEADLSAAGYRDRLLTELAQNAADAAARAGVPGAMRITLDGTRLHVANTGAPLDQPGVQALSALRVSGKDTDGGPVVGRFGVGFTAVLSVSDEVEVRSRTGSIAFSAERTRDELRAAGLDEPERGVPVLRLVWPTDAAPASGFDSEVVLALRPGVDADELLRQLADDAPDLLLELPALASIELADQTFTRFERPLADGLTELRVQVAPLPAAGERTWWQYSAAPSARWAVPIIDGRVRPVSADVLRAPTRSDEELSLPAILIAAAALQPDRRRLMPGAALEHLADGYADFVAALPESQRLRLVPLPGFARGEVDAVLREAVLRELTGNAWLPGADGLALVPGSAVVLPGLTEELADLLQDVIPGLLGPALSTEREAQALSAVGVHRIGLAHLTELLAGIHREPGWWGRLYAALEPLVVDSVAAEELAAIPVPLTDGRTVTGPRTVVLGHDLGELGHGIDAQRVHWIRLVHPDAAHRLLGRLGAGSASALDVLADPALRSAIEDIDLDDPTAASELAEPVLSLSAVAAAAGDLPGWLGQLPLPDADGALRAADELLLPGAPLARVLAADSPFGTVSPKLVERFGEAALRGVGVGWGFTVLRADLPTGPEQDLDDEDAWWSTLEEDPEVLLAVRDLDLVDSGAWPEALGLLAGEPATAALLSDRTGYTAWWLRRHARLGGVQLGAMRRVDDHTFEGLLDVFEHPDAAALSGVVAADRVDGVEMAELLLGRLADRDRDPGPAVVARAHRLLAEATASGILDLDELSPPAAVRTLSGQLADPAEAVVLDRPWLAAAVPAELLVVGDLPSAAGLAELLDLPPASEAIRGEVLGAGRRVSAWDREPAAVLAHIALGLPLPEGTLVVHDRLTVRLSGAVRGDVELPWWVDGDGRTHCTERGLLAGAESAERQDLERGRPDAD</sequence>
<dbReference type="EMBL" id="SUMD01000016">
    <property type="protein sequence ID" value="TJZ73728.1"/>
    <property type="molecule type" value="Genomic_DNA"/>
</dbReference>
<evidence type="ECO:0000313" key="1">
    <source>
        <dbReference type="EMBL" id="TJZ73728.1"/>
    </source>
</evidence>
<keyword evidence="2" id="KW-1185">Reference proteome</keyword>
<dbReference type="GO" id="GO:0005524">
    <property type="term" value="F:ATP binding"/>
    <property type="evidence" value="ECO:0007669"/>
    <property type="project" value="UniProtKB-KW"/>
</dbReference>